<keyword evidence="1" id="KW-0472">Membrane</keyword>
<feature type="transmembrane region" description="Helical" evidence="1">
    <location>
        <begin position="39"/>
        <end position="57"/>
    </location>
</feature>
<evidence type="ECO:0000256" key="1">
    <source>
        <dbReference type="SAM" id="Phobius"/>
    </source>
</evidence>
<keyword evidence="1" id="KW-0812">Transmembrane</keyword>
<accession>A0A3B1BT39</accession>
<keyword evidence="1" id="KW-1133">Transmembrane helix</keyword>
<sequence>MIRLNQGVPDRGLIAQAVAARFVSMKDSGGKIYKWRKTVLLNLIIGTVLVLPVVALAEKPVWRATKTAFGNGGQGQQKDHLSFQCPRAFLGIKGDMLPTHWQAADRGSGLQLGYASIDGTYMICTYRSPKNRKQRFGPVRRLAPRGYRCISDGISSFRCQKK</sequence>
<evidence type="ECO:0000313" key="2">
    <source>
        <dbReference type="EMBL" id="VAX14648.1"/>
    </source>
</evidence>
<protein>
    <submittedName>
        <fullName evidence="2">Uncharacterized protein</fullName>
    </submittedName>
</protein>
<dbReference type="AlphaFoldDB" id="A0A3B1BT39"/>
<name>A0A3B1BT39_9ZZZZ</name>
<organism evidence="2">
    <name type="scientific">hydrothermal vent metagenome</name>
    <dbReference type="NCBI Taxonomy" id="652676"/>
    <lineage>
        <taxon>unclassified sequences</taxon>
        <taxon>metagenomes</taxon>
        <taxon>ecological metagenomes</taxon>
    </lineage>
</organism>
<gene>
    <name evidence="2" type="ORF">MNBD_GAMMA24-2617</name>
</gene>
<dbReference type="EMBL" id="UOFZ01000187">
    <property type="protein sequence ID" value="VAX14648.1"/>
    <property type="molecule type" value="Genomic_DNA"/>
</dbReference>
<reference evidence="2" key="1">
    <citation type="submission" date="2018-06" db="EMBL/GenBank/DDBJ databases">
        <authorList>
            <person name="Zhirakovskaya E."/>
        </authorList>
    </citation>
    <scope>NUCLEOTIDE SEQUENCE</scope>
</reference>
<proteinExistence type="predicted"/>